<evidence type="ECO:0000256" key="3">
    <source>
        <dbReference type="ARBA" id="ARBA00022475"/>
    </source>
</evidence>
<evidence type="ECO:0000256" key="1">
    <source>
        <dbReference type="ARBA" id="ARBA00004651"/>
    </source>
</evidence>
<feature type="transmembrane region" description="Helical" evidence="7">
    <location>
        <begin position="258"/>
        <end position="277"/>
    </location>
</feature>
<keyword evidence="4 7" id="KW-0812">Transmembrane</keyword>
<evidence type="ECO:0000256" key="6">
    <source>
        <dbReference type="ARBA" id="ARBA00023136"/>
    </source>
</evidence>
<dbReference type="Proteomes" id="UP000000263">
    <property type="component" value="Chromosome"/>
</dbReference>
<reference evidence="8 9" key="1">
    <citation type="submission" date="2007-08" db="EMBL/GenBank/DDBJ databases">
        <title>Complete sequence of Roseiflexus castenholzii DSM 13941.</title>
        <authorList>
            <consortium name="US DOE Joint Genome Institute"/>
            <person name="Copeland A."/>
            <person name="Lucas S."/>
            <person name="Lapidus A."/>
            <person name="Barry K."/>
            <person name="Glavina del Rio T."/>
            <person name="Dalin E."/>
            <person name="Tice H."/>
            <person name="Pitluck S."/>
            <person name="Thompson L.S."/>
            <person name="Brettin T."/>
            <person name="Bruce D."/>
            <person name="Detter J.C."/>
            <person name="Han C."/>
            <person name="Tapia R."/>
            <person name="Schmutz J."/>
            <person name="Larimer F."/>
            <person name="Land M."/>
            <person name="Hauser L."/>
            <person name="Kyrpides N."/>
            <person name="Mikhailova N."/>
            <person name="Bryant D.A."/>
            <person name="Hanada S."/>
            <person name="Tsukatani Y."/>
            <person name="Richardson P."/>
        </authorList>
    </citation>
    <scope>NUCLEOTIDE SEQUENCE [LARGE SCALE GENOMIC DNA]</scope>
    <source>
        <strain evidence="9">DSM 13941 / HLO8</strain>
    </source>
</reference>
<organism evidence="8 9">
    <name type="scientific">Roseiflexus castenholzii (strain DSM 13941 / HLO8)</name>
    <dbReference type="NCBI Taxonomy" id="383372"/>
    <lineage>
        <taxon>Bacteria</taxon>
        <taxon>Bacillati</taxon>
        <taxon>Chloroflexota</taxon>
        <taxon>Chloroflexia</taxon>
        <taxon>Chloroflexales</taxon>
        <taxon>Roseiflexineae</taxon>
        <taxon>Roseiflexaceae</taxon>
        <taxon>Roseiflexus</taxon>
    </lineage>
</organism>
<dbReference type="RefSeq" id="WP_012122353.1">
    <property type="nucleotide sequence ID" value="NC_009767.1"/>
</dbReference>
<feature type="transmembrane region" description="Helical" evidence="7">
    <location>
        <begin position="358"/>
        <end position="375"/>
    </location>
</feature>
<dbReference type="Pfam" id="PF03773">
    <property type="entry name" value="ArsP_1"/>
    <property type="match status" value="1"/>
</dbReference>
<accession>A7NQT4</accession>
<dbReference type="EMBL" id="CP000804">
    <property type="protein sequence ID" value="ABU59930.1"/>
    <property type="molecule type" value="Genomic_DNA"/>
</dbReference>
<dbReference type="OrthoDB" id="149620at2"/>
<dbReference type="PANTHER" id="PTHR42775">
    <property type="entry name" value="PERMEASE RV2963-RELATED"/>
    <property type="match status" value="1"/>
</dbReference>
<feature type="transmembrane region" description="Helical" evidence="7">
    <location>
        <begin position="20"/>
        <end position="42"/>
    </location>
</feature>
<keyword evidence="6 7" id="KW-0472">Membrane</keyword>
<keyword evidence="9" id="KW-1185">Reference proteome</keyword>
<evidence type="ECO:0000313" key="8">
    <source>
        <dbReference type="EMBL" id="ABU59930.1"/>
    </source>
</evidence>
<keyword evidence="3" id="KW-1003">Cell membrane</keyword>
<feature type="transmembrane region" description="Helical" evidence="7">
    <location>
        <begin position="98"/>
        <end position="119"/>
    </location>
</feature>
<comment type="subcellular location">
    <subcellularLocation>
        <location evidence="1">Cell membrane</location>
        <topology evidence="1">Multi-pass membrane protein</topology>
    </subcellularLocation>
</comment>
<evidence type="ECO:0000256" key="4">
    <source>
        <dbReference type="ARBA" id="ARBA00022692"/>
    </source>
</evidence>
<dbReference type="InterPro" id="IPR005524">
    <property type="entry name" value="DUF318"/>
</dbReference>
<dbReference type="AlphaFoldDB" id="A7NQT4"/>
<dbReference type="GO" id="GO:0005886">
    <property type="term" value="C:plasma membrane"/>
    <property type="evidence" value="ECO:0007669"/>
    <property type="project" value="UniProtKB-SubCell"/>
</dbReference>
<sequence length="376" mass="39948">MFSRTVPPMSRASFERIVPVVSLVVLALIIGQSVVQSVSAWLSGAEAKHIVPVFEAPIASAGKALGAALTSWMPAWSIPTPFGPLDVKHTASYTIYEWFKLPIILFLTTYGMTLLRLSISTRWIERSIGRNDLLGASGGALLGIFTPVCSCTVTNIYAGIVAGGASQRASSAFLFASPALNEFAILFMFVIVGPFGGLVYVLAGFAAALATAYLAPVLGLDPARFVQQVVSPHLCGTIARESILVRAHREAWALFKRLFGVVLFSGLLAGILVNFNLTLVESLKQAGAAWWGPLIATVLGLPLDINAASTAPILVALHQIVPIGTLVAAMMATTVSSIPEWAMLNRLIGKAGAIKVVLWYATYVALLGLLLNWLFA</sequence>
<name>A7NQT4_ROSCS</name>
<dbReference type="HOGENOM" id="CLU_733378_0_0_0"/>
<dbReference type="eggNOG" id="COG0701">
    <property type="taxonomic scope" value="Bacteria"/>
</dbReference>
<dbReference type="KEGG" id="rca:Rcas_3894"/>
<evidence type="ECO:0000256" key="2">
    <source>
        <dbReference type="ARBA" id="ARBA00006386"/>
    </source>
</evidence>
<feature type="transmembrane region" description="Helical" evidence="7">
    <location>
        <begin position="320"/>
        <end position="338"/>
    </location>
</feature>
<evidence type="ECO:0000313" key="9">
    <source>
        <dbReference type="Proteomes" id="UP000000263"/>
    </source>
</evidence>
<proteinExistence type="inferred from homology"/>
<dbReference type="PANTHER" id="PTHR42775:SF1">
    <property type="entry name" value="PERMEASE RV2963-RELATED"/>
    <property type="match status" value="1"/>
</dbReference>
<dbReference type="InterPro" id="IPR053166">
    <property type="entry name" value="UPF0718_permease"/>
</dbReference>
<keyword evidence="5 7" id="KW-1133">Transmembrane helix</keyword>
<evidence type="ECO:0000256" key="5">
    <source>
        <dbReference type="ARBA" id="ARBA00022989"/>
    </source>
</evidence>
<feature type="transmembrane region" description="Helical" evidence="7">
    <location>
        <begin position="139"/>
        <end position="160"/>
    </location>
</feature>
<protein>
    <submittedName>
        <fullName evidence="8">Permease</fullName>
    </submittedName>
</protein>
<gene>
    <name evidence="8" type="ordered locus">Rcas_3894</name>
</gene>
<feature type="transmembrane region" description="Helical" evidence="7">
    <location>
        <begin position="289"/>
        <end position="308"/>
    </location>
</feature>
<comment type="similarity">
    <text evidence="2">Belongs to the UPF0718 family.</text>
</comment>
<dbReference type="STRING" id="383372.Rcas_3894"/>
<evidence type="ECO:0000256" key="7">
    <source>
        <dbReference type="SAM" id="Phobius"/>
    </source>
</evidence>